<proteinExistence type="predicted"/>
<accession>A0AA45USP8</accession>
<name>A0AA45USP8_ANAPH</name>
<dbReference type="AlphaFoldDB" id="A0AA45USP8"/>
<evidence type="ECO:0000313" key="2">
    <source>
        <dbReference type="Proteomes" id="UP000078419"/>
    </source>
</evidence>
<gene>
    <name evidence="1" type="ORF">ANAPC1_00263</name>
</gene>
<sequence>MLSGCYTIRVLCCVNNNTIWNLEVLSTERICSAETCKHLDRGYIADAAAGDDSGINVAGVHGLIKVIFS</sequence>
<evidence type="ECO:0000313" key="1">
    <source>
        <dbReference type="EMBL" id="SBO13923.1"/>
    </source>
</evidence>
<reference evidence="2" key="1">
    <citation type="submission" date="2016-03" db="EMBL/GenBank/DDBJ databases">
        <authorList>
            <person name="Loux Valentin"/>
        </authorList>
    </citation>
    <scope>NUCLEOTIDE SEQUENCE [LARGE SCALE GENOMIC DNA]</scope>
    <source>
        <strain evidence="2">C1</strain>
    </source>
</reference>
<dbReference type="EMBL" id="FLLR01000006">
    <property type="protein sequence ID" value="SBO13923.1"/>
    <property type="molecule type" value="Genomic_DNA"/>
</dbReference>
<protein>
    <submittedName>
        <fullName evidence="1">Uncharacterized protein</fullName>
    </submittedName>
</protein>
<comment type="caution">
    <text evidence="1">The sequence shown here is derived from an EMBL/GenBank/DDBJ whole genome shotgun (WGS) entry which is preliminary data.</text>
</comment>
<organism evidence="1 2">
    <name type="scientific">Anaplasma phagocytophilum</name>
    <name type="common">Ehrlichia phagocytophila</name>
    <dbReference type="NCBI Taxonomy" id="948"/>
    <lineage>
        <taxon>Bacteria</taxon>
        <taxon>Pseudomonadati</taxon>
        <taxon>Pseudomonadota</taxon>
        <taxon>Alphaproteobacteria</taxon>
        <taxon>Rickettsiales</taxon>
        <taxon>Anaplasmataceae</taxon>
        <taxon>Anaplasma</taxon>
        <taxon>phagocytophilum group</taxon>
    </lineage>
</organism>
<dbReference type="Proteomes" id="UP000078419">
    <property type="component" value="Unassembled WGS sequence"/>
</dbReference>